<dbReference type="OMA" id="ANETHKD"/>
<feature type="chain" id="PRO_5003441972" evidence="2">
    <location>
        <begin position="25"/>
        <end position="160"/>
    </location>
</feature>
<dbReference type="GeneID" id="18872639"/>
<feature type="compositionally biased region" description="Basic and acidic residues" evidence="1">
    <location>
        <begin position="136"/>
        <end position="160"/>
    </location>
</feature>
<sequence length="160" mass="18451">MFFTILIVGFILVAFVLLLPYVSGLTKVEIDTHRRAKDKQNQKQKRTAAADVPVDQFGYVPPDEIESKDEEDHSLKARASALKEKLQVTSEDMPIKIHLNQGDSAGLRRRKEKLDIDTDPNKYDYDIDELIAEETETARREQEHDFYKDQDIGRDKEAMV</sequence>
<dbReference type="HOGENOM" id="CLU_133357_0_0_1"/>
<accession>G3AE92</accession>
<feature type="region of interest" description="Disordered" evidence="1">
    <location>
        <begin position="35"/>
        <end position="74"/>
    </location>
</feature>
<evidence type="ECO:0000256" key="1">
    <source>
        <dbReference type="SAM" id="MobiDB-lite"/>
    </source>
</evidence>
<dbReference type="AlphaFoldDB" id="G3AE92"/>
<protein>
    <submittedName>
        <fullName evidence="3">Uncharacterized protein</fullName>
    </submittedName>
</protein>
<dbReference type="eggNOG" id="ENOG502SA5C">
    <property type="taxonomic scope" value="Eukaryota"/>
</dbReference>
<dbReference type="Proteomes" id="UP000000709">
    <property type="component" value="Unassembled WGS sequence"/>
</dbReference>
<gene>
    <name evidence="3" type="ORF">SPAPADRAFT_58842</name>
</gene>
<dbReference type="OrthoDB" id="4092812at2759"/>
<feature type="region of interest" description="Disordered" evidence="1">
    <location>
        <begin position="134"/>
        <end position="160"/>
    </location>
</feature>
<organism evidence="4">
    <name type="scientific">Spathaspora passalidarum (strain NRRL Y-27907 / 11-Y1)</name>
    <dbReference type="NCBI Taxonomy" id="619300"/>
    <lineage>
        <taxon>Eukaryota</taxon>
        <taxon>Fungi</taxon>
        <taxon>Dikarya</taxon>
        <taxon>Ascomycota</taxon>
        <taxon>Saccharomycotina</taxon>
        <taxon>Pichiomycetes</taxon>
        <taxon>Debaryomycetaceae</taxon>
        <taxon>Spathaspora</taxon>
    </lineage>
</organism>
<dbReference type="RefSeq" id="XP_007373038.1">
    <property type="nucleotide sequence ID" value="XM_007372976.1"/>
</dbReference>
<dbReference type="InParanoid" id="G3AE92"/>
<keyword evidence="4" id="KW-1185">Reference proteome</keyword>
<keyword evidence="2" id="KW-0732">Signal</keyword>
<evidence type="ECO:0000313" key="4">
    <source>
        <dbReference type="Proteomes" id="UP000000709"/>
    </source>
</evidence>
<name>G3AE92_SPAPN</name>
<proteinExistence type="predicted"/>
<evidence type="ECO:0000313" key="3">
    <source>
        <dbReference type="EMBL" id="EGW35626.1"/>
    </source>
</evidence>
<feature type="signal peptide" evidence="2">
    <location>
        <begin position="1"/>
        <end position="24"/>
    </location>
</feature>
<evidence type="ECO:0000256" key="2">
    <source>
        <dbReference type="SAM" id="SignalP"/>
    </source>
</evidence>
<reference evidence="3 4" key="1">
    <citation type="journal article" date="2011" name="Proc. Natl. Acad. Sci. U.S.A.">
        <title>Comparative genomics of xylose-fermenting fungi for enhanced biofuel production.</title>
        <authorList>
            <person name="Wohlbach D.J."/>
            <person name="Kuo A."/>
            <person name="Sato T.K."/>
            <person name="Potts K.M."/>
            <person name="Salamov A.A."/>
            <person name="LaButti K.M."/>
            <person name="Sun H."/>
            <person name="Clum A."/>
            <person name="Pangilinan J.L."/>
            <person name="Lindquist E.A."/>
            <person name="Lucas S."/>
            <person name="Lapidus A."/>
            <person name="Jin M."/>
            <person name="Gunawan C."/>
            <person name="Balan V."/>
            <person name="Dale B.E."/>
            <person name="Jeffries T.W."/>
            <person name="Zinkel R."/>
            <person name="Barry K.W."/>
            <person name="Grigoriev I.V."/>
            <person name="Gasch A.P."/>
        </authorList>
    </citation>
    <scope>NUCLEOTIDE SEQUENCE [LARGE SCALE GENOMIC DNA]</scope>
    <source>
        <strain evidence="4">NRRL Y-27907 / 11-Y1</strain>
    </source>
</reference>
<dbReference type="KEGG" id="spaa:SPAPADRAFT_58842"/>
<dbReference type="EMBL" id="GL996499">
    <property type="protein sequence ID" value="EGW35626.1"/>
    <property type="molecule type" value="Genomic_DNA"/>
</dbReference>